<dbReference type="EMBL" id="ML977335">
    <property type="protein sequence ID" value="KAF2111102.1"/>
    <property type="molecule type" value="Genomic_DNA"/>
</dbReference>
<name>A0A6A5YVE0_9PLEO</name>
<evidence type="ECO:0000313" key="1">
    <source>
        <dbReference type="EMBL" id="KAF2111102.1"/>
    </source>
</evidence>
<accession>A0A6A5YVE0</accession>
<sequence>MLHRKLKLSRVCRLLRTEYRPLALRSTARYALVTSVRTFIKFLKAYFPSGATTDMMRLSVFLNAYQGAVSHDLLWLLKFLRSSPGIELTFESRAFWPHTIPDIEYLLDTARTNHAWSSMDSFADVKLCSAVDSRLARTSRRALPNVQSWKVEFVYKAGKASAWWNSNEEHERQIQDFKKHMDLSNLRTLHIEVAREEYVTTRISSPDKGSWRDLAKVFKNWMFGQRPQLEV</sequence>
<protein>
    <submittedName>
        <fullName evidence="1">Uncharacterized protein</fullName>
    </submittedName>
</protein>
<dbReference type="AlphaFoldDB" id="A0A6A5YVE0"/>
<keyword evidence="2" id="KW-1185">Reference proteome</keyword>
<proteinExistence type="predicted"/>
<reference evidence="1" key="1">
    <citation type="journal article" date="2020" name="Stud. Mycol.">
        <title>101 Dothideomycetes genomes: a test case for predicting lifestyles and emergence of pathogens.</title>
        <authorList>
            <person name="Haridas S."/>
            <person name="Albert R."/>
            <person name="Binder M."/>
            <person name="Bloem J."/>
            <person name="Labutti K."/>
            <person name="Salamov A."/>
            <person name="Andreopoulos B."/>
            <person name="Baker S."/>
            <person name="Barry K."/>
            <person name="Bills G."/>
            <person name="Bluhm B."/>
            <person name="Cannon C."/>
            <person name="Castanera R."/>
            <person name="Culley D."/>
            <person name="Daum C."/>
            <person name="Ezra D."/>
            <person name="Gonzalez J."/>
            <person name="Henrissat B."/>
            <person name="Kuo A."/>
            <person name="Liang C."/>
            <person name="Lipzen A."/>
            <person name="Lutzoni F."/>
            <person name="Magnuson J."/>
            <person name="Mondo S."/>
            <person name="Nolan M."/>
            <person name="Ohm R."/>
            <person name="Pangilinan J."/>
            <person name="Park H.-J."/>
            <person name="Ramirez L."/>
            <person name="Alfaro M."/>
            <person name="Sun H."/>
            <person name="Tritt A."/>
            <person name="Yoshinaga Y."/>
            <person name="Zwiers L.-H."/>
            <person name="Turgeon B."/>
            <person name="Goodwin S."/>
            <person name="Spatafora J."/>
            <person name="Crous P."/>
            <person name="Grigoriev I."/>
        </authorList>
    </citation>
    <scope>NUCLEOTIDE SEQUENCE</scope>
    <source>
        <strain evidence="1">CBS 627.86</strain>
    </source>
</reference>
<gene>
    <name evidence="1" type="ORF">BDV96DRAFT_666259</name>
</gene>
<evidence type="ECO:0000313" key="2">
    <source>
        <dbReference type="Proteomes" id="UP000799770"/>
    </source>
</evidence>
<dbReference type="Proteomes" id="UP000799770">
    <property type="component" value="Unassembled WGS sequence"/>
</dbReference>
<organism evidence="1 2">
    <name type="scientific">Lophiotrema nucula</name>
    <dbReference type="NCBI Taxonomy" id="690887"/>
    <lineage>
        <taxon>Eukaryota</taxon>
        <taxon>Fungi</taxon>
        <taxon>Dikarya</taxon>
        <taxon>Ascomycota</taxon>
        <taxon>Pezizomycotina</taxon>
        <taxon>Dothideomycetes</taxon>
        <taxon>Pleosporomycetidae</taxon>
        <taxon>Pleosporales</taxon>
        <taxon>Lophiotremataceae</taxon>
        <taxon>Lophiotrema</taxon>
    </lineage>
</organism>